<dbReference type="GO" id="GO:0015031">
    <property type="term" value="P:protein transport"/>
    <property type="evidence" value="ECO:0007669"/>
    <property type="project" value="TreeGrafter"/>
</dbReference>
<dbReference type="GO" id="GO:0061709">
    <property type="term" value="P:reticulophagy"/>
    <property type="evidence" value="ECO:0007669"/>
    <property type="project" value="TreeGrafter"/>
</dbReference>
<evidence type="ECO:0000256" key="7">
    <source>
        <dbReference type="ARBA" id="ARBA00023136"/>
    </source>
</evidence>
<dbReference type="GO" id="GO:0034727">
    <property type="term" value="P:piecemeal microautophagy of the nucleus"/>
    <property type="evidence" value="ECO:0007669"/>
    <property type="project" value="TreeGrafter"/>
</dbReference>
<evidence type="ECO:0000313" key="10">
    <source>
        <dbReference type="Proteomes" id="UP000187209"/>
    </source>
</evidence>
<evidence type="ECO:0000256" key="5">
    <source>
        <dbReference type="ARBA" id="ARBA00022490"/>
    </source>
</evidence>
<evidence type="ECO:0000256" key="1">
    <source>
        <dbReference type="ARBA" id="ARBA00004170"/>
    </source>
</evidence>
<dbReference type="Proteomes" id="UP000187209">
    <property type="component" value="Unassembled WGS sequence"/>
</dbReference>
<dbReference type="InterPro" id="IPR001683">
    <property type="entry name" value="PX_dom"/>
</dbReference>
<keyword evidence="4" id="KW-0813">Transport</keyword>
<dbReference type="GO" id="GO:0035091">
    <property type="term" value="F:phosphatidylinositol binding"/>
    <property type="evidence" value="ECO:0007669"/>
    <property type="project" value="InterPro"/>
</dbReference>
<dbReference type="GO" id="GO:0005769">
    <property type="term" value="C:early endosome"/>
    <property type="evidence" value="ECO:0007669"/>
    <property type="project" value="TreeGrafter"/>
</dbReference>
<dbReference type="PANTHER" id="PTHR45949">
    <property type="entry name" value="SORTING NEXIN-4"/>
    <property type="match status" value="1"/>
</dbReference>
<dbReference type="PANTHER" id="PTHR45949:SF2">
    <property type="entry name" value="SORTING NEXIN-4"/>
    <property type="match status" value="1"/>
</dbReference>
<comment type="subcellular location">
    <subcellularLocation>
        <location evidence="2">Cytoplasm</location>
    </subcellularLocation>
    <subcellularLocation>
        <location evidence="1">Membrane</location>
        <topology evidence="1">Peripheral membrane protein</topology>
    </subcellularLocation>
</comment>
<organism evidence="9 10">
    <name type="scientific">Stentor coeruleus</name>
    <dbReference type="NCBI Taxonomy" id="5963"/>
    <lineage>
        <taxon>Eukaryota</taxon>
        <taxon>Sar</taxon>
        <taxon>Alveolata</taxon>
        <taxon>Ciliophora</taxon>
        <taxon>Postciliodesmatophora</taxon>
        <taxon>Heterotrichea</taxon>
        <taxon>Heterotrichida</taxon>
        <taxon>Stentoridae</taxon>
        <taxon>Stentor</taxon>
    </lineage>
</organism>
<keyword evidence="6" id="KW-0446">Lipid-binding</keyword>
<sequence length="456" mass="53748">MEEVDEFSNNDFEIKQRYLNEEIIEKNYDPSLFTVFCESQKEPNLDLWTLEELKICVEEFKKSIREGRIINKKLEKSDNEEQTFNEESGQVINKNNDFESNIIDCAKLGPSELSTAGGLEILISEPKLIEEGFFSSNFVTYTVKTMPFEWEVTREFSDFVWLREVTVNNFPGIFIPPLPNMKTRGNLDEKTLYKRQKCLYKFMQGLISHPLILRNEHLRIFLKQSNTQDFKDYIKSAKCEKIDEISNFPSLEGKIVGNLQDYSEQVYNLGEYYEKSAKIIKKLKAKAYEMVEDIKEGNDDILKLGEIAQKLEEIQNAFVFTERYGQIYKSLTAKLIQVSEIQMKKIEMVNDHLGIFFKYLSMQRTSLKKFIEHNEGYNIVYRKALIKQSESIDKLRIFFAYYNSQNIKETNRMNEYVTRQSYRNFYEFSVKHAQLANDLQNVWKSFLDSVEVAKPN</sequence>
<gene>
    <name evidence="9" type="ORF">SteCoe_16781</name>
</gene>
<evidence type="ECO:0000259" key="8">
    <source>
        <dbReference type="PROSITE" id="PS50195"/>
    </source>
</evidence>
<dbReference type="InterPro" id="IPR036871">
    <property type="entry name" value="PX_dom_sf"/>
</dbReference>
<dbReference type="AlphaFoldDB" id="A0A1R2C0F7"/>
<keyword evidence="7" id="KW-0472">Membrane</keyword>
<dbReference type="GO" id="GO:0000422">
    <property type="term" value="P:autophagy of mitochondrion"/>
    <property type="evidence" value="ECO:0007669"/>
    <property type="project" value="TreeGrafter"/>
</dbReference>
<keyword evidence="5" id="KW-0963">Cytoplasm</keyword>
<comment type="similarity">
    <text evidence="3">Belongs to the sorting nexin family.</text>
</comment>
<dbReference type="Gene3D" id="3.30.1520.10">
    <property type="entry name" value="Phox-like domain"/>
    <property type="match status" value="1"/>
</dbReference>
<keyword evidence="10" id="KW-1185">Reference proteome</keyword>
<accession>A0A1R2C0F7</accession>
<dbReference type="SMART" id="SM00312">
    <property type="entry name" value="PX"/>
    <property type="match status" value="1"/>
</dbReference>
<protein>
    <recommendedName>
        <fullName evidence="8">PX domain-containing protein</fullName>
    </recommendedName>
</protein>
<dbReference type="EMBL" id="MPUH01000338">
    <property type="protein sequence ID" value="OMJ82494.1"/>
    <property type="molecule type" value="Genomic_DNA"/>
</dbReference>
<dbReference type="GO" id="GO:0016020">
    <property type="term" value="C:membrane"/>
    <property type="evidence" value="ECO:0007669"/>
    <property type="project" value="UniProtKB-SubCell"/>
</dbReference>
<dbReference type="GO" id="GO:0000407">
    <property type="term" value="C:phagophore assembly site"/>
    <property type="evidence" value="ECO:0007669"/>
    <property type="project" value="TreeGrafter"/>
</dbReference>
<proteinExistence type="inferred from homology"/>
<dbReference type="SUPFAM" id="SSF64268">
    <property type="entry name" value="PX domain"/>
    <property type="match status" value="1"/>
</dbReference>
<evidence type="ECO:0000313" key="9">
    <source>
        <dbReference type="EMBL" id="OMJ82494.1"/>
    </source>
</evidence>
<dbReference type="GO" id="GO:0032456">
    <property type="term" value="P:endocytic recycling"/>
    <property type="evidence" value="ECO:0007669"/>
    <property type="project" value="TreeGrafter"/>
</dbReference>
<name>A0A1R2C0F7_9CILI</name>
<evidence type="ECO:0000256" key="6">
    <source>
        <dbReference type="ARBA" id="ARBA00023121"/>
    </source>
</evidence>
<evidence type="ECO:0000256" key="4">
    <source>
        <dbReference type="ARBA" id="ARBA00022448"/>
    </source>
</evidence>
<comment type="caution">
    <text evidence="9">The sequence shown here is derived from an EMBL/GenBank/DDBJ whole genome shotgun (WGS) entry which is preliminary data.</text>
</comment>
<dbReference type="PROSITE" id="PS50195">
    <property type="entry name" value="PX"/>
    <property type="match status" value="1"/>
</dbReference>
<evidence type="ECO:0000256" key="2">
    <source>
        <dbReference type="ARBA" id="ARBA00004496"/>
    </source>
</evidence>
<dbReference type="Pfam" id="PF00787">
    <property type="entry name" value="PX"/>
    <property type="match status" value="1"/>
</dbReference>
<evidence type="ECO:0000256" key="3">
    <source>
        <dbReference type="ARBA" id="ARBA00010883"/>
    </source>
</evidence>
<feature type="domain" description="PX" evidence="8">
    <location>
        <begin position="119"/>
        <end position="229"/>
    </location>
</feature>
<dbReference type="OrthoDB" id="422186at2759"/>
<reference evidence="9 10" key="1">
    <citation type="submission" date="2016-11" db="EMBL/GenBank/DDBJ databases">
        <title>The macronuclear genome of Stentor coeruleus: a giant cell with tiny introns.</title>
        <authorList>
            <person name="Slabodnick M."/>
            <person name="Ruby J.G."/>
            <person name="Reiff S.B."/>
            <person name="Swart E.C."/>
            <person name="Gosai S."/>
            <person name="Prabakaran S."/>
            <person name="Witkowska E."/>
            <person name="Larue G.E."/>
            <person name="Fisher S."/>
            <person name="Freeman R.M."/>
            <person name="Gunawardena J."/>
            <person name="Chu W."/>
            <person name="Stover N.A."/>
            <person name="Gregory B.D."/>
            <person name="Nowacki M."/>
            <person name="Derisi J."/>
            <person name="Roy S.W."/>
            <person name="Marshall W.F."/>
            <person name="Sood P."/>
        </authorList>
    </citation>
    <scope>NUCLEOTIDE SEQUENCE [LARGE SCALE GENOMIC DNA]</scope>
    <source>
        <strain evidence="9">WM001</strain>
    </source>
</reference>